<protein>
    <submittedName>
        <fullName evidence="2">Uncharacterized protein</fullName>
    </submittedName>
</protein>
<sequence length="96" mass="10024">MWSCAPPRTTPRETPPGPVGGLVPPKPDARDAPDITKDRGGGGTPPPKAEKPPSPKPLSGPTLADLLGGSPDPGLAFKILNHTRTFLHKSGQLHRI</sequence>
<feature type="region of interest" description="Disordered" evidence="1">
    <location>
        <begin position="1"/>
        <end position="75"/>
    </location>
</feature>
<dbReference type="Proteomes" id="UP000770661">
    <property type="component" value="Unassembled WGS sequence"/>
</dbReference>
<keyword evidence="3" id="KW-1185">Reference proteome</keyword>
<proteinExistence type="predicted"/>
<gene>
    <name evidence="2" type="ORF">GWK47_052740</name>
</gene>
<dbReference type="EMBL" id="JACEEZ010016301">
    <property type="protein sequence ID" value="KAG0718275.1"/>
    <property type="molecule type" value="Genomic_DNA"/>
</dbReference>
<evidence type="ECO:0000256" key="1">
    <source>
        <dbReference type="SAM" id="MobiDB-lite"/>
    </source>
</evidence>
<organism evidence="2 3">
    <name type="scientific">Chionoecetes opilio</name>
    <name type="common">Atlantic snow crab</name>
    <name type="synonym">Cancer opilio</name>
    <dbReference type="NCBI Taxonomy" id="41210"/>
    <lineage>
        <taxon>Eukaryota</taxon>
        <taxon>Metazoa</taxon>
        <taxon>Ecdysozoa</taxon>
        <taxon>Arthropoda</taxon>
        <taxon>Crustacea</taxon>
        <taxon>Multicrustacea</taxon>
        <taxon>Malacostraca</taxon>
        <taxon>Eumalacostraca</taxon>
        <taxon>Eucarida</taxon>
        <taxon>Decapoda</taxon>
        <taxon>Pleocyemata</taxon>
        <taxon>Brachyura</taxon>
        <taxon>Eubrachyura</taxon>
        <taxon>Majoidea</taxon>
        <taxon>Majidae</taxon>
        <taxon>Chionoecetes</taxon>
    </lineage>
</organism>
<feature type="compositionally biased region" description="Basic and acidic residues" evidence="1">
    <location>
        <begin position="27"/>
        <end position="40"/>
    </location>
</feature>
<dbReference type="AlphaFoldDB" id="A0A8J5CR87"/>
<evidence type="ECO:0000313" key="2">
    <source>
        <dbReference type="EMBL" id="KAG0718275.1"/>
    </source>
</evidence>
<reference evidence="2" key="1">
    <citation type="submission" date="2020-07" db="EMBL/GenBank/DDBJ databases">
        <title>The High-quality genome of the commercially important snow crab, Chionoecetes opilio.</title>
        <authorList>
            <person name="Jeong J.-H."/>
            <person name="Ryu S."/>
        </authorList>
    </citation>
    <scope>NUCLEOTIDE SEQUENCE</scope>
    <source>
        <strain evidence="2">MADBK_172401_WGS</strain>
        <tissue evidence="2">Digestive gland</tissue>
    </source>
</reference>
<comment type="caution">
    <text evidence="2">The sequence shown here is derived from an EMBL/GenBank/DDBJ whole genome shotgun (WGS) entry which is preliminary data.</text>
</comment>
<name>A0A8J5CR87_CHIOP</name>
<accession>A0A8J5CR87</accession>
<evidence type="ECO:0000313" key="3">
    <source>
        <dbReference type="Proteomes" id="UP000770661"/>
    </source>
</evidence>